<dbReference type="GO" id="GO:0006605">
    <property type="term" value="P:protein targeting"/>
    <property type="evidence" value="ECO:0007669"/>
    <property type="project" value="UniProtKB-UniRule"/>
</dbReference>
<dbReference type="Proteomes" id="UP000637578">
    <property type="component" value="Unassembled WGS sequence"/>
</dbReference>
<keyword evidence="14" id="KW-1185">Reference proteome</keyword>
<dbReference type="NCBIfam" id="TIGR01129">
    <property type="entry name" value="secD"/>
    <property type="match status" value="1"/>
</dbReference>
<evidence type="ECO:0000256" key="9">
    <source>
        <dbReference type="HAMAP-Rule" id="MF_01463"/>
    </source>
</evidence>
<dbReference type="InterPro" id="IPR005791">
    <property type="entry name" value="SecD"/>
</dbReference>
<feature type="compositionally biased region" description="Basic and acidic residues" evidence="10">
    <location>
        <begin position="194"/>
        <end position="212"/>
    </location>
</feature>
<dbReference type="Gene3D" id="3.30.1360.200">
    <property type="match status" value="1"/>
</dbReference>
<feature type="domain" description="SecDF P1 head subdomain" evidence="12">
    <location>
        <begin position="249"/>
        <end position="354"/>
    </location>
</feature>
<dbReference type="EMBL" id="BMMK01000028">
    <property type="protein sequence ID" value="GGM72312.1"/>
    <property type="molecule type" value="Genomic_DNA"/>
</dbReference>
<evidence type="ECO:0000259" key="12">
    <source>
        <dbReference type="Pfam" id="PF22599"/>
    </source>
</evidence>
<proteinExistence type="inferred from homology"/>
<dbReference type="GO" id="GO:0005886">
    <property type="term" value="C:plasma membrane"/>
    <property type="evidence" value="ECO:0007669"/>
    <property type="project" value="UniProtKB-SubCell"/>
</dbReference>
<evidence type="ECO:0000313" key="14">
    <source>
        <dbReference type="Proteomes" id="UP000637578"/>
    </source>
</evidence>
<reference evidence="13" key="2">
    <citation type="submission" date="2020-09" db="EMBL/GenBank/DDBJ databases">
        <authorList>
            <person name="Sun Q."/>
            <person name="Zhou Y."/>
        </authorList>
    </citation>
    <scope>NUCLEOTIDE SEQUENCE</scope>
    <source>
        <strain evidence="13">CGMCC 4.5737</strain>
    </source>
</reference>
<comment type="subcellular location">
    <subcellularLocation>
        <location evidence="1 9">Cell membrane</location>
        <topology evidence="1 9">Multi-pass membrane protein</topology>
    </subcellularLocation>
</comment>
<dbReference type="Pfam" id="PF02355">
    <property type="entry name" value="SecD_SecF_C"/>
    <property type="match status" value="1"/>
</dbReference>
<dbReference type="PANTHER" id="PTHR30081">
    <property type="entry name" value="PROTEIN-EXPORT MEMBRANE PROTEIN SEC"/>
    <property type="match status" value="1"/>
</dbReference>
<feature type="transmembrane region" description="Helical" evidence="9">
    <location>
        <begin position="401"/>
        <end position="425"/>
    </location>
</feature>
<feature type="compositionally biased region" description="Low complexity" evidence="10">
    <location>
        <begin position="177"/>
        <end position="188"/>
    </location>
</feature>
<comment type="caution">
    <text evidence="13">The sequence shown here is derived from an EMBL/GenBank/DDBJ whole genome shotgun (WGS) entry which is preliminary data.</text>
</comment>
<keyword evidence="4 9" id="KW-0812">Transmembrane</keyword>
<gene>
    <name evidence="9 13" type="primary">secD</name>
    <name evidence="13" type="ORF">GCM10012275_48570</name>
</gene>
<feature type="transmembrane region" description="Helical" evidence="9">
    <location>
        <begin position="431"/>
        <end position="452"/>
    </location>
</feature>
<dbReference type="Pfam" id="PF07549">
    <property type="entry name" value="Sec_GG"/>
    <property type="match status" value="1"/>
</dbReference>
<dbReference type="PANTHER" id="PTHR30081:SF1">
    <property type="entry name" value="PROTEIN TRANSLOCASE SUBUNIT SECD"/>
    <property type="match status" value="1"/>
</dbReference>
<feature type="compositionally biased region" description="Polar residues" evidence="10">
    <location>
        <begin position="213"/>
        <end position="222"/>
    </location>
</feature>
<dbReference type="AlphaFoldDB" id="A0A8J3FWI9"/>
<dbReference type="SUPFAM" id="SSF82866">
    <property type="entry name" value="Multidrug efflux transporter AcrB transmembrane domain"/>
    <property type="match status" value="1"/>
</dbReference>
<feature type="region of interest" description="Disordered" evidence="10">
    <location>
        <begin position="126"/>
        <end position="243"/>
    </location>
</feature>
<dbReference type="Pfam" id="PF22599">
    <property type="entry name" value="SecDF_P1_head"/>
    <property type="match status" value="1"/>
</dbReference>
<keyword evidence="7 9" id="KW-0811">Translocation</keyword>
<dbReference type="Gene3D" id="3.30.70.3220">
    <property type="match status" value="1"/>
</dbReference>
<feature type="compositionally biased region" description="Polar residues" evidence="10">
    <location>
        <begin position="155"/>
        <end position="165"/>
    </location>
</feature>
<feature type="compositionally biased region" description="Gly residues" evidence="10">
    <location>
        <begin position="143"/>
        <end position="154"/>
    </location>
</feature>
<feature type="transmembrane region" description="Helical" evidence="9">
    <location>
        <begin position="369"/>
        <end position="394"/>
    </location>
</feature>
<organism evidence="13 14">
    <name type="scientific">Longimycelium tulufanense</name>
    <dbReference type="NCBI Taxonomy" id="907463"/>
    <lineage>
        <taxon>Bacteria</taxon>
        <taxon>Bacillati</taxon>
        <taxon>Actinomycetota</taxon>
        <taxon>Actinomycetes</taxon>
        <taxon>Pseudonocardiales</taxon>
        <taxon>Pseudonocardiaceae</taxon>
        <taxon>Longimycelium</taxon>
    </lineage>
</organism>
<dbReference type="InterPro" id="IPR055344">
    <property type="entry name" value="SecD_SecF_C_bact"/>
</dbReference>
<protein>
    <recommendedName>
        <fullName evidence="9">Protein translocase subunit SecD</fullName>
    </recommendedName>
</protein>
<evidence type="ECO:0000256" key="7">
    <source>
        <dbReference type="ARBA" id="ARBA00023010"/>
    </source>
</evidence>
<keyword evidence="6 9" id="KW-1133">Transmembrane helix</keyword>
<feature type="transmembrane region" description="Helical" evidence="9">
    <location>
        <begin position="505"/>
        <end position="530"/>
    </location>
</feature>
<dbReference type="InterPro" id="IPR048634">
    <property type="entry name" value="SecD_SecF_C"/>
</dbReference>
<dbReference type="GO" id="GO:0015450">
    <property type="term" value="F:protein-transporting ATPase activity"/>
    <property type="evidence" value="ECO:0007669"/>
    <property type="project" value="InterPro"/>
</dbReference>
<dbReference type="InterPro" id="IPR022813">
    <property type="entry name" value="SecD/SecF_arch_bac"/>
</dbReference>
<evidence type="ECO:0000256" key="5">
    <source>
        <dbReference type="ARBA" id="ARBA00022927"/>
    </source>
</evidence>
<evidence type="ECO:0000256" key="6">
    <source>
        <dbReference type="ARBA" id="ARBA00022989"/>
    </source>
</evidence>
<comment type="similarity">
    <text evidence="9">Belongs to the SecD/SecF family. SecD subfamily.</text>
</comment>
<evidence type="ECO:0000256" key="2">
    <source>
        <dbReference type="ARBA" id="ARBA00022448"/>
    </source>
</evidence>
<evidence type="ECO:0000256" key="3">
    <source>
        <dbReference type="ARBA" id="ARBA00022475"/>
    </source>
</evidence>
<feature type="transmembrane region" description="Helical" evidence="9">
    <location>
        <begin position="12"/>
        <end position="30"/>
    </location>
</feature>
<dbReference type="GO" id="GO:0065002">
    <property type="term" value="P:intracellular protein transmembrane transport"/>
    <property type="evidence" value="ECO:0007669"/>
    <property type="project" value="UniProtKB-UniRule"/>
</dbReference>
<comment type="subunit">
    <text evidence="9">Forms a complex with SecF. Part of the essential Sec protein translocation apparatus which comprises SecA, SecYEG and auxiliary proteins SecDF. Other proteins may also be involved.</text>
</comment>
<feature type="compositionally biased region" description="Basic and acidic residues" evidence="10">
    <location>
        <begin position="229"/>
        <end position="243"/>
    </location>
</feature>
<feature type="transmembrane region" description="Helical" evidence="9">
    <location>
        <begin position="480"/>
        <end position="499"/>
    </location>
</feature>
<dbReference type="InterPro" id="IPR022646">
    <property type="entry name" value="SecD/SecF_CS"/>
</dbReference>
<dbReference type="HAMAP" id="MF_01463_B">
    <property type="entry name" value="SecD_B"/>
    <property type="match status" value="1"/>
</dbReference>
<feature type="domain" description="Protein export membrane protein SecD/SecF C-terminal" evidence="11">
    <location>
        <begin position="358"/>
        <end position="530"/>
    </location>
</feature>
<keyword evidence="2 9" id="KW-0813">Transport</keyword>
<keyword evidence="8 9" id="KW-0472">Membrane</keyword>
<sequence length="570" mass="59598">MAPPAGQIRPGRYLAVFALIVVVLYALVFFTGDRQATPKLGIDLQGGTRVTLTARSPDGKPPSQEALNQAKSIIDTRVNGMGISGAEVVLDGNNLVITVPGEGGEQAKLVSQTAEVNFRKVVAAVPATPPAPGDQNGANNSGQPGGDKPNGGQPGNANSGDQPNSGGQPDGKPKPQGRPAPAAEQQPPNNGDKGSVDEKTAEEIRKAKETRQSTDPQVQQQALAALDCSKPDPLRGNDEADKPLVTCSKDKTEKYVLDKVFLPGKEVSSANAVQDPRGAGFIVELDFKSEGAKIWGDFTSKNVNERAAFVLDTEVVSAPTINEPILGGRTQISGQFTQKSASDLAQILQYGALPLSFDSSQAETVSATLGLASLEAGLIAGLVGFALIAVYSLIYYRGLGILLIASLGLTAGLVYPVLVLLGRWIGFTLDLAGVAGFIIAIGVTADSFVVFFERIKDEIREGRTVRSAVQRAWPRARRTILSADGVVFLAVAVLYALAVGQVRGFAFTLGLSTVLDLLIVFLVTHPMVVLASRSKFLTRPGLSGLGAMQRLGAAQRKAAAAAASANTKEA</sequence>
<reference evidence="13" key="1">
    <citation type="journal article" date="2014" name="Int. J. Syst. Evol. Microbiol.">
        <title>Complete genome sequence of Corynebacterium casei LMG S-19264T (=DSM 44701T), isolated from a smear-ripened cheese.</title>
        <authorList>
            <consortium name="US DOE Joint Genome Institute (JGI-PGF)"/>
            <person name="Walter F."/>
            <person name="Albersmeier A."/>
            <person name="Kalinowski J."/>
            <person name="Ruckert C."/>
        </authorList>
    </citation>
    <scope>NUCLEOTIDE SEQUENCE</scope>
    <source>
        <strain evidence="13">CGMCC 4.5737</strain>
    </source>
</reference>
<dbReference type="GO" id="GO:0043952">
    <property type="term" value="P:protein transport by the Sec complex"/>
    <property type="evidence" value="ECO:0007669"/>
    <property type="project" value="UniProtKB-UniRule"/>
</dbReference>
<keyword evidence="5 9" id="KW-0653">Protein transport</keyword>
<evidence type="ECO:0000256" key="1">
    <source>
        <dbReference type="ARBA" id="ARBA00004651"/>
    </source>
</evidence>
<evidence type="ECO:0000259" key="11">
    <source>
        <dbReference type="Pfam" id="PF02355"/>
    </source>
</evidence>
<dbReference type="InterPro" id="IPR054384">
    <property type="entry name" value="SecDF_P1_head"/>
</dbReference>
<evidence type="ECO:0000313" key="13">
    <source>
        <dbReference type="EMBL" id="GGM72312.1"/>
    </source>
</evidence>
<dbReference type="NCBIfam" id="TIGR00916">
    <property type="entry name" value="2A0604s01"/>
    <property type="match status" value="1"/>
</dbReference>
<evidence type="ECO:0000256" key="10">
    <source>
        <dbReference type="SAM" id="MobiDB-lite"/>
    </source>
</evidence>
<evidence type="ECO:0000256" key="8">
    <source>
        <dbReference type="ARBA" id="ARBA00023136"/>
    </source>
</evidence>
<dbReference type="RefSeq" id="WP_189060731.1">
    <property type="nucleotide sequence ID" value="NZ_BMMK01000028.1"/>
</dbReference>
<name>A0A8J3FWI9_9PSEU</name>
<evidence type="ECO:0000256" key="4">
    <source>
        <dbReference type="ARBA" id="ARBA00022692"/>
    </source>
</evidence>
<keyword evidence="3 9" id="KW-1003">Cell membrane</keyword>
<comment type="function">
    <text evidence="9">Part of the Sec protein translocase complex. Interacts with the SecYEG preprotein conducting channel. SecDF uses the proton motive force (PMF) to complete protein translocation after the ATP-dependent function of SecA.</text>
</comment>
<accession>A0A8J3FWI9</accession>
<dbReference type="Gene3D" id="1.20.1640.10">
    <property type="entry name" value="Multidrug efflux transporter AcrB transmembrane domain"/>
    <property type="match status" value="1"/>
</dbReference>